<name>A0A2C9CJV1_KUEST</name>
<dbReference type="InterPro" id="IPR047951">
    <property type="entry name" value="Transpos_ISL3"/>
</dbReference>
<dbReference type="PANTHER" id="PTHR33498">
    <property type="entry name" value="TRANSPOSASE FOR INSERTION SEQUENCE ELEMENT IS1557"/>
    <property type="match status" value="1"/>
</dbReference>
<protein>
    <recommendedName>
        <fullName evidence="5">Transposase IS204/IS1001/IS1096/IS1165 DDE domain-containing protein</fullName>
    </recommendedName>
</protein>
<sequence length="316" mass="37449">MRLVRDLSCGDARIYLEVEVRRVLCRKCKKVKREKLEWLAGNPFYTKRFAYSVGRKCRTMTVKDVAKEFKLDWDTVKTLDKEYMKKQLRRYPVAAPRVIGIDEISIRKGHTYRIVVSDLERGRPIWFGGKDRSKESLDIFYQWLGAKKVKKIRLAVMDMWKAFEKSTRENAFHAAILYDKFHVMRHLGEALDKVRKMEYARLSGKERSYIKGQKYTLLSNRENLTLDGRKALKKLLMANKRLNTAYLLKESFGQLWSYKTGGWSRKFFDNWKESLKWQRLKPYEKFAEMIEKHCDGIAAYSRPENKVPLGFVEGLK</sequence>
<dbReference type="PANTHER" id="PTHR33498:SF1">
    <property type="entry name" value="TRANSPOSASE FOR INSERTION SEQUENCE ELEMENT IS1557"/>
    <property type="match status" value="1"/>
</dbReference>
<dbReference type="KEGG" id="kst:KSMBR1_3451"/>
<organism evidence="3 4">
    <name type="scientific">Kuenenia stuttgartiensis</name>
    <dbReference type="NCBI Taxonomy" id="174633"/>
    <lineage>
        <taxon>Bacteria</taxon>
        <taxon>Pseudomonadati</taxon>
        <taxon>Planctomycetota</taxon>
        <taxon>Candidatus Brocadiia</taxon>
        <taxon>Candidatus Brocadiales</taxon>
        <taxon>Candidatus Brocadiaceae</taxon>
        <taxon>Candidatus Kuenenia</taxon>
    </lineage>
</organism>
<dbReference type="InterPro" id="IPR002560">
    <property type="entry name" value="Transposase_DDE"/>
</dbReference>
<evidence type="ECO:0000313" key="3">
    <source>
        <dbReference type="EMBL" id="SOH05925.1"/>
    </source>
</evidence>
<keyword evidence="4" id="KW-1185">Reference proteome</keyword>
<reference evidence="4" key="1">
    <citation type="submission" date="2017-10" db="EMBL/GenBank/DDBJ databases">
        <authorList>
            <person name="Frank J."/>
        </authorList>
    </citation>
    <scope>NUCLEOTIDE SEQUENCE [LARGE SCALE GENOMIC DNA]</scope>
</reference>
<evidence type="ECO:0000313" key="4">
    <source>
        <dbReference type="Proteomes" id="UP000221734"/>
    </source>
</evidence>
<dbReference type="Pfam" id="PF13542">
    <property type="entry name" value="HTH_Tnp_ISL3"/>
    <property type="match status" value="1"/>
</dbReference>
<feature type="domain" description="Transposase IS204/IS1001/IS1096/IS1165 DDE" evidence="1">
    <location>
        <begin position="99"/>
        <end position="315"/>
    </location>
</feature>
<dbReference type="NCBIfam" id="NF033550">
    <property type="entry name" value="transpos_ISL3"/>
    <property type="match status" value="1"/>
</dbReference>
<evidence type="ECO:0000259" key="2">
    <source>
        <dbReference type="Pfam" id="PF13542"/>
    </source>
</evidence>
<gene>
    <name evidence="3" type="primary">tnpA_2</name>
    <name evidence="3" type="ORF">KSMBR1_3451</name>
</gene>
<dbReference type="InterPro" id="IPR032877">
    <property type="entry name" value="Transposase_HTH"/>
</dbReference>
<dbReference type="EMBL" id="LT934425">
    <property type="protein sequence ID" value="SOH05925.1"/>
    <property type="molecule type" value="Genomic_DNA"/>
</dbReference>
<dbReference type="Pfam" id="PF01610">
    <property type="entry name" value="DDE_Tnp_ISL3"/>
    <property type="match status" value="1"/>
</dbReference>
<proteinExistence type="predicted"/>
<feature type="domain" description="Transposase IS204/IS1001/IS1096/IS1165 helix-turn-helix" evidence="2">
    <location>
        <begin position="34"/>
        <end position="83"/>
    </location>
</feature>
<accession>A0A2C9CJV1</accession>
<evidence type="ECO:0000259" key="1">
    <source>
        <dbReference type="Pfam" id="PF01610"/>
    </source>
</evidence>
<dbReference type="AlphaFoldDB" id="A0A2C9CJV1"/>
<evidence type="ECO:0008006" key="5">
    <source>
        <dbReference type="Google" id="ProtNLM"/>
    </source>
</evidence>
<dbReference type="Proteomes" id="UP000221734">
    <property type="component" value="Chromosome Kuenenia_stuttgartiensis_MBR1"/>
</dbReference>